<dbReference type="EMBL" id="JAABOP010000001">
    <property type="protein sequence ID" value="NER09806.1"/>
    <property type="molecule type" value="Genomic_DNA"/>
</dbReference>
<keyword evidence="3" id="KW-1185">Reference proteome</keyword>
<gene>
    <name evidence="2" type="ORF">GWK09_04720</name>
</gene>
<feature type="domain" description="DUF6973" evidence="1">
    <location>
        <begin position="21"/>
        <end position="129"/>
    </location>
</feature>
<dbReference type="RefSeq" id="WP_163691843.1">
    <property type="nucleotide sequence ID" value="NZ_FXTW01000001.1"/>
</dbReference>
<protein>
    <recommendedName>
        <fullName evidence="1">DUF6973 domain-containing protein</fullName>
    </recommendedName>
</protein>
<dbReference type="InterPro" id="IPR054246">
    <property type="entry name" value="DUF6973"/>
</dbReference>
<accession>A0A6P0UI12</accession>
<comment type="caution">
    <text evidence="2">The sequence shown here is derived from an EMBL/GenBank/DDBJ whole genome shotgun (WGS) entry which is preliminary data.</text>
</comment>
<organism evidence="2 3">
    <name type="scientific">Muriicola jejuensis</name>
    <dbReference type="NCBI Taxonomy" id="504488"/>
    <lineage>
        <taxon>Bacteria</taxon>
        <taxon>Pseudomonadati</taxon>
        <taxon>Bacteroidota</taxon>
        <taxon>Flavobacteriia</taxon>
        <taxon>Flavobacteriales</taxon>
        <taxon>Flavobacteriaceae</taxon>
        <taxon>Muriicola</taxon>
    </lineage>
</organism>
<evidence type="ECO:0000313" key="3">
    <source>
        <dbReference type="Proteomes" id="UP000468443"/>
    </source>
</evidence>
<evidence type="ECO:0000259" key="1">
    <source>
        <dbReference type="Pfam" id="PF22322"/>
    </source>
</evidence>
<proteinExistence type="predicted"/>
<sequence>MKEIWGVIRRARPGQLLELLFLCLQNIRLIWPTYKATRITVEQANRHFGLSHRRNTPANAFRHALWNWLIACESSKKVKNEEKVLRWTQKITDMHEKILPGNALSNAMDLHNNEVGRQYFRNEKQREMEFGISLFLDLSKHSQLIQNQDELQKVPHTQFVHLIDKAS</sequence>
<dbReference type="AlphaFoldDB" id="A0A6P0UI12"/>
<evidence type="ECO:0000313" key="2">
    <source>
        <dbReference type="EMBL" id="NER09806.1"/>
    </source>
</evidence>
<dbReference type="Pfam" id="PF22322">
    <property type="entry name" value="DUF6973"/>
    <property type="match status" value="1"/>
</dbReference>
<name>A0A6P0UI12_9FLAO</name>
<dbReference type="Proteomes" id="UP000468443">
    <property type="component" value="Unassembled WGS sequence"/>
</dbReference>
<reference evidence="2 3" key="1">
    <citation type="submission" date="2020-01" db="EMBL/GenBank/DDBJ databases">
        <title>Muriicola jejuensis KCTC 22299.</title>
        <authorList>
            <person name="Wang G."/>
        </authorList>
    </citation>
    <scope>NUCLEOTIDE SEQUENCE [LARGE SCALE GENOMIC DNA]</scope>
    <source>
        <strain evidence="2 3">KCTC 22299</strain>
    </source>
</reference>